<dbReference type="Proteomes" id="UP000184028">
    <property type="component" value="Unassembled WGS sequence"/>
</dbReference>
<reference evidence="2" key="1">
    <citation type="submission" date="2016-11" db="EMBL/GenBank/DDBJ databases">
        <authorList>
            <person name="Varghese N."/>
            <person name="Submissions S."/>
        </authorList>
    </citation>
    <scope>NUCLEOTIDE SEQUENCE [LARGE SCALE GENOMIC DNA]</scope>
    <source>
        <strain evidence="2">DSM 24724</strain>
    </source>
</reference>
<organism evidence="1 2">
    <name type="scientific">Flavobacterium chilense</name>
    <dbReference type="NCBI Taxonomy" id="946677"/>
    <lineage>
        <taxon>Bacteria</taxon>
        <taxon>Pseudomonadati</taxon>
        <taxon>Bacteroidota</taxon>
        <taxon>Flavobacteriia</taxon>
        <taxon>Flavobacteriales</taxon>
        <taxon>Flavobacteriaceae</taxon>
        <taxon>Flavobacterium</taxon>
    </lineage>
</organism>
<proteinExistence type="predicted"/>
<accession>A0A1M7LAH0</accession>
<dbReference type="AlphaFoldDB" id="A0A1M7LAH0"/>
<protein>
    <submittedName>
        <fullName evidence="1">Uncharacterized protein</fullName>
    </submittedName>
</protein>
<evidence type="ECO:0000313" key="1">
    <source>
        <dbReference type="EMBL" id="SHM74989.1"/>
    </source>
</evidence>
<dbReference type="EMBL" id="FRBT01000009">
    <property type="protein sequence ID" value="SHM74989.1"/>
    <property type="molecule type" value="Genomic_DNA"/>
</dbReference>
<sequence>MKHCINIRAADVTGRFRMLCSSGENDNDNIILNKNLSQNI</sequence>
<gene>
    <name evidence="1" type="ORF">SAMN05444484_10925</name>
</gene>
<name>A0A1M7LAH0_9FLAO</name>
<keyword evidence="2" id="KW-1185">Reference proteome</keyword>
<evidence type="ECO:0000313" key="2">
    <source>
        <dbReference type="Proteomes" id="UP000184028"/>
    </source>
</evidence>